<dbReference type="InterPro" id="IPR002035">
    <property type="entry name" value="VWF_A"/>
</dbReference>
<organism evidence="2 3">
    <name type="scientific">Labrys wisconsinensis</name>
    <dbReference type="NCBI Taxonomy" id="425677"/>
    <lineage>
        <taxon>Bacteria</taxon>
        <taxon>Pseudomonadati</taxon>
        <taxon>Pseudomonadota</taxon>
        <taxon>Alphaproteobacteria</taxon>
        <taxon>Hyphomicrobiales</taxon>
        <taxon>Xanthobacteraceae</taxon>
        <taxon>Labrys</taxon>
    </lineage>
</organism>
<keyword evidence="3" id="KW-1185">Reference proteome</keyword>
<evidence type="ECO:0000259" key="1">
    <source>
        <dbReference type="SMART" id="SM00327"/>
    </source>
</evidence>
<comment type="caution">
    <text evidence="2">The sequence shown here is derived from an EMBL/GenBank/DDBJ whole genome shotgun (WGS) entry which is preliminary data.</text>
</comment>
<dbReference type="RefSeq" id="WP_307269442.1">
    <property type="nucleotide sequence ID" value="NZ_JAUSVX010000002.1"/>
</dbReference>
<gene>
    <name evidence="2" type="ORF">QO011_001342</name>
</gene>
<dbReference type="SUPFAM" id="SSF53300">
    <property type="entry name" value="vWA-like"/>
    <property type="match status" value="1"/>
</dbReference>
<name>A0ABU0J261_9HYPH</name>
<proteinExistence type="predicted"/>
<feature type="domain" description="VWFA" evidence="1">
    <location>
        <begin position="361"/>
        <end position="537"/>
    </location>
</feature>
<dbReference type="SUPFAM" id="SSF53850">
    <property type="entry name" value="Periplasmic binding protein-like II"/>
    <property type="match status" value="1"/>
</dbReference>
<dbReference type="Pfam" id="PF13531">
    <property type="entry name" value="SBP_bac_11"/>
    <property type="match status" value="1"/>
</dbReference>
<dbReference type="Gene3D" id="3.40.50.410">
    <property type="entry name" value="von Willebrand factor, type A domain"/>
    <property type="match status" value="1"/>
</dbReference>
<dbReference type="Pfam" id="PF00092">
    <property type="entry name" value="VWA"/>
    <property type="match status" value="1"/>
</dbReference>
<evidence type="ECO:0000313" key="3">
    <source>
        <dbReference type="Proteomes" id="UP001242480"/>
    </source>
</evidence>
<accession>A0ABU0J261</accession>
<sequence length="542" mass="58137">MTARTAIVTARTAMRPGAGFARFLRLALAIPVLAGALASCSRPGPDITIVAGSENKPLEPLVQEFCTAHSAKCSFVYKGSLDIGFGLKSTSDPLQADVIWPAASIWVDLFDEGRRVKHLQSISQSPVVLGVRKSKAEALGWTGREVTTADILAAVRDGKLKFLMSSATQSNSGAGAYLAMLTTAVGKDLLGEADLASADVRDKARSLLAGVERTSGSSGWLGDLFLDQDQRGIHYDAMWNYESVLKETNDTLVARGSEPLWLVYPKDGVAVSDGPLGYLDRGRGSEVETFVLDLQKFLLGDDAQKRIAATGRRIGPGRAEAAKPVADWNFDPSRPITAIRPPEPKVIWAALNLYQDALRRPSLTTLCLDVSGSMDGPGIDQLRAAMTFLFTPDTTRDLLVQWSSEDRIFAIAFSSAPGPAMPGSGAPADQERLKEWGAGLRADGGTDMYACAWQALRAMTPVLGTGRFLPAIVIMTDGQSQGDLQGFLQAWREDGHKVPVFGITFGDADRTQLDRLAAETGGRVFDGRSGLVDAFRAVRGYN</sequence>
<reference evidence="2 3" key="1">
    <citation type="submission" date="2023-07" db="EMBL/GenBank/DDBJ databases">
        <title>Genomic Encyclopedia of Type Strains, Phase IV (KMG-IV): sequencing the most valuable type-strain genomes for metagenomic binning, comparative biology and taxonomic classification.</title>
        <authorList>
            <person name="Goeker M."/>
        </authorList>
    </citation>
    <scope>NUCLEOTIDE SEQUENCE [LARGE SCALE GENOMIC DNA]</scope>
    <source>
        <strain evidence="2 3">DSM 19619</strain>
    </source>
</reference>
<dbReference type="SMART" id="SM00327">
    <property type="entry name" value="VWA"/>
    <property type="match status" value="1"/>
</dbReference>
<dbReference type="InterPro" id="IPR036465">
    <property type="entry name" value="vWFA_dom_sf"/>
</dbReference>
<dbReference type="EMBL" id="JAUSVX010000002">
    <property type="protein sequence ID" value="MDQ0468342.1"/>
    <property type="molecule type" value="Genomic_DNA"/>
</dbReference>
<protein>
    <submittedName>
        <fullName evidence="2">Ca-activated chloride channel family protein</fullName>
    </submittedName>
</protein>
<dbReference type="Proteomes" id="UP001242480">
    <property type="component" value="Unassembled WGS sequence"/>
</dbReference>
<evidence type="ECO:0000313" key="2">
    <source>
        <dbReference type="EMBL" id="MDQ0468342.1"/>
    </source>
</evidence>